<keyword evidence="6 14" id="KW-0418">Kinase</keyword>
<evidence type="ECO:0000256" key="11">
    <source>
        <dbReference type="SAM" id="Phobius"/>
    </source>
</evidence>
<feature type="region of interest" description="Disordered" evidence="10">
    <location>
        <begin position="406"/>
        <end position="453"/>
    </location>
</feature>
<evidence type="ECO:0000256" key="6">
    <source>
        <dbReference type="ARBA" id="ARBA00022777"/>
    </source>
</evidence>
<dbReference type="AlphaFoldDB" id="A0A2H1JU60"/>
<dbReference type="Pfam" id="PF07730">
    <property type="entry name" value="HisKA_3"/>
    <property type="match status" value="1"/>
</dbReference>
<dbReference type="PANTHER" id="PTHR24421">
    <property type="entry name" value="NITRATE/NITRITE SENSOR PROTEIN NARX-RELATED"/>
    <property type="match status" value="1"/>
</dbReference>
<evidence type="ECO:0000256" key="10">
    <source>
        <dbReference type="SAM" id="MobiDB-lite"/>
    </source>
</evidence>
<evidence type="ECO:0000256" key="9">
    <source>
        <dbReference type="SAM" id="Coils"/>
    </source>
</evidence>
<gene>
    <name evidence="14" type="ORF">BC102111_02562</name>
</gene>
<keyword evidence="11" id="KW-0472">Membrane</keyword>
<keyword evidence="7" id="KW-0067">ATP-binding</keyword>
<evidence type="ECO:0000259" key="13">
    <source>
        <dbReference type="Pfam" id="PF07730"/>
    </source>
</evidence>
<feature type="transmembrane region" description="Helical" evidence="11">
    <location>
        <begin position="38"/>
        <end position="62"/>
    </location>
</feature>
<evidence type="ECO:0000256" key="7">
    <source>
        <dbReference type="ARBA" id="ARBA00022840"/>
    </source>
</evidence>
<feature type="transmembrane region" description="Helical" evidence="11">
    <location>
        <begin position="189"/>
        <end position="214"/>
    </location>
</feature>
<keyword evidence="11" id="KW-1133">Transmembrane helix</keyword>
<dbReference type="Gene3D" id="1.20.5.1930">
    <property type="match status" value="1"/>
</dbReference>
<feature type="transmembrane region" description="Helical" evidence="11">
    <location>
        <begin position="102"/>
        <end position="124"/>
    </location>
</feature>
<evidence type="ECO:0000313" key="15">
    <source>
        <dbReference type="Proteomes" id="UP000234333"/>
    </source>
</evidence>
<feature type="domain" description="Signal transduction histidine kinase subgroup 3 dimerisation and phosphoacceptor" evidence="13">
    <location>
        <begin position="246"/>
        <end position="311"/>
    </location>
</feature>
<dbReference type="CDD" id="cd16917">
    <property type="entry name" value="HATPase_UhpB-NarQ-NarX-like"/>
    <property type="match status" value="1"/>
</dbReference>
<organism evidence="14 15">
    <name type="scientific">Brevibacterium casei CIP 102111</name>
    <dbReference type="NCBI Taxonomy" id="1255625"/>
    <lineage>
        <taxon>Bacteria</taxon>
        <taxon>Bacillati</taxon>
        <taxon>Actinomycetota</taxon>
        <taxon>Actinomycetes</taxon>
        <taxon>Micrococcales</taxon>
        <taxon>Brevibacteriaceae</taxon>
        <taxon>Brevibacterium</taxon>
    </lineage>
</organism>
<evidence type="ECO:0000256" key="5">
    <source>
        <dbReference type="ARBA" id="ARBA00022741"/>
    </source>
</evidence>
<evidence type="ECO:0000256" key="2">
    <source>
        <dbReference type="ARBA" id="ARBA00012438"/>
    </source>
</evidence>
<feature type="transmembrane region" description="Helical" evidence="11">
    <location>
        <begin position="74"/>
        <end position="96"/>
    </location>
</feature>
<evidence type="ECO:0000313" key="14">
    <source>
        <dbReference type="EMBL" id="SMX90844.1"/>
    </source>
</evidence>
<dbReference type="InterPro" id="IPR036890">
    <property type="entry name" value="HATPase_C_sf"/>
</dbReference>
<dbReference type="EMBL" id="FXZC01000005">
    <property type="protein sequence ID" value="SMX90844.1"/>
    <property type="molecule type" value="Genomic_DNA"/>
</dbReference>
<dbReference type="InterPro" id="IPR011712">
    <property type="entry name" value="Sig_transdc_His_kin_sub3_dim/P"/>
</dbReference>
<dbReference type="Gene3D" id="3.30.565.10">
    <property type="entry name" value="Histidine kinase-like ATPase, C-terminal domain"/>
    <property type="match status" value="1"/>
</dbReference>
<feature type="coiled-coil region" evidence="9">
    <location>
        <begin position="220"/>
        <end position="247"/>
    </location>
</feature>
<protein>
    <recommendedName>
        <fullName evidence="2">histidine kinase</fullName>
        <ecNumber evidence="2">2.7.13.3</ecNumber>
    </recommendedName>
</protein>
<keyword evidence="11" id="KW-0812">Transmembrane</keyword>
<keyword evidence="4" id="KW-0808">Transferase</keyword>
<keyword evidence="9" id="KW-0175">Coiled coil</keyword>
<name>A0A2H1JU60_9MICO</name>
<dbReference type="EC" id="2.7.13.3" evidence="2"/>
<feature type="region of interest" description="Disordered" evidence="10">
    <location>
        <begin position="1"/>
        <end position="29"/>
    </location>
</feature>
<keyword evidence="8" id="KW-0902">Two-component regulatory system</keyword>
<dbReference type="InterPro" id="IPR050482">
    <property type="entry name" value="Sensor_HK_TwoCompSys"/>
</dbReference>
<dbReference type="PANTHER" id="PTHR24421:SF10">
    <property type="entry name" value="NITRATE_NITRITE SENSOR PROTEIN NARQ"/>
    <property type="match status" value="1"/>
</dbReference>
<feature type="domain" description="Histidine kinase/HSP90-like ATPase" evidence="12">
    <location>
        <begin position="366"/>
        <end position="480"/>
    </location>
</feature>
<dbReference type="InterPro" id="IPR003594">
    <property type="entry name" value="HATPase_dom"/>
</dbReference>
<proteinExistence type="predicted"/>
<sequence>MTGAQQPRVTPTGSALRRGAPAGAPLPTPSHRSPIPRWLRVTVSILVGIVMFVVGSLLSMMATTANPLAFNDSGAITLFGIFAVILLLPLWATVFVRQRWPWVPFLAGLAPALLWGDCLLLLIGTFHLIARGSRRSAIIASVTGTVVVIGSMVRHCLSPADLNPFGFFVVAPMGQQSGPGQAAPPADSILAANLVTLFIGTIALGLSLGLGYLIRRTQRMRAVEARADREAQRNESLSAELARQSERELLARELHDTLSHRLSVISLHSGALELGSKDGADVASTASALRQEAHASLEDLRELVGGVREGTLAGAGPHKEQSTPPSLASMRSIPQLITSVQATGTIVRPSIIIQDVESASTSFDRAVYRIVQESLTNAMKHAPGAPVTVEVSVSADRGGHLIIVNPAPAAGPRHGHRDTGAEVLPARPSAPPFSRGGAPASRPLSTSGSGSGLEGIRERAAMLDGEAHIGIRDGDFVVEVILPPFPRRG</sequence>
<keyword evidence="3" id="KW-0597">Phosphoprotein</keyword>
<dbReference type="Proteomes" id="UP000234333">
    <property type="component" value="Unassembled WGS sequence"/>
</dbReference>
<evidence type="ECO:0000256" key="1">
    <source>
        <dbReference type="ARBA" id="ARBA00000085"/>
    </source>
</evidence>
<comment type="catalytic activity">
    <reaction evidence="1">
        <text>ATP + protein L-histidine = ADP + protein N-phospho-L-histidine.</text>
        <dbReference type="EC" id="2.7.13.3"/>
    </reaction>
</comment>
<dbReference type="GO" id="GO:0000155">
    <property type="term" value="F:phosphorelay sensor kinase activity"/>
    <property type="evidence" value="ECO:0007669"/>
    <property type="project" value="InterPro"/>
</dbReference>
<evidence type="ECO:0000259" key="12">
    <source>
        <dbReference type="Pfam" id="PF02518"/>
    </source>
</evidence>
<feature type="compositionally biased region" description="Polar residues" evidence="10">
    <location>
        <begin position="1"/>
        <end position="13"/>
    </location>
</feature>
<dbReference type="SUPFAM" id="SSF55874">
    <property type="entry name" value="ATPase domain of HSP90 chaperone/DNA topoisomerase II/histidine kinase"/>
    <property type="match status" value="1"/>
</dbReference>
<accession>A0A2H1JU60</accession>
<dbReference type="Pfam" id="PF02518">
    <property type="entry name" value="HATPase_c"/>
    <property type="match status" value="1"/>
</dbReference>
<dbReference type="GO" id="GO:0016020">
    <property type="term" value="C:membrane"/>
    <property type="evidence" value="ECO:0007669"/>
    <property type="project" value="InterPro"/>
</dbReference>
<evidence type="ECO:0000256" key="4">
    <source>
        <dbReference type="ARBA" id="ARBA00022679"/>
    </source>
</evidence>
<evidence type="ECO:0000256" key="8">
    <source>
        <dbReference type="ARBA" id="ARBA00023012"/>
    </source>
</evidence>
<dbReference type="GO" id="GO:0046983">
    <property type="term" value="F:protein dimerization activity"/>
    <property type="evidence" value="ECO:0007669"/>
    <property type="project" value="InterPro"/>
</dbReference>
<evidence type="ECO:0000256" key="3">
    <source>
        <dbReference type="ARBA" id="ARBA00022553"/>
    </source>
</evidence>
<reference evidence="14 15" key="1">
    <citation type="submission" date="2017-03" db="EMBL/GenBank/DDBJ databases">
        <authorList>
            <person name="Afonso C.L."/>
            <person name="Miller P.J."/>
            <person name="Scott M.A."/>
            <person name="Spackman E."/>
            <person name="Goraichik I."/>
            <person name="Dimitrov K.M."/>
            <person name="Suarez D.L."/>
            <person name="Swayne D.E."/>
        </authorList>
    </citation>
    <scope>NUCLEOTIDE SEQUENCE [LARGE SCALE GENOMIC DNA]</scope>
    <source>
        <strain evidence="14 15">CIP 102111</strain>
    </source>
</reference>
<keyword evidence="5" id="KW-0547">Nucleotide-binding</keyword>
<dbReference type="GO" id="GO:0005524">
    <property type="term" value="F:ATP binding"/>
    <property type="evidence" value="ECO:0007669"/>
    <property type="project" value="UniProtKB-KW"/>
</dbReference>